<name>A0AA38G985_TAXCH</name>
<reference evidence="2 3" key="1">
    <citation type="journal article" date="2021" name="Nat. Plants">
        <title>The Taxus genome provides insights into paclitaxel biosynthesis.</title>
        <authorList>
            <person name="Xiong X."/>
            <person name="Gou J."/>
            <person name="Liao Q."/>
            <person name="Li Y."/>
            <person name="Zhou Q."/>
            <person name="Bi G."/>
            <person name="Li C."/>
            <person name="Du R."/>
            <person name="Wang X."/>
            <person name="Sun T."/>
            <person name="Guo L."/>
            <person name="Liang H."/>
            <person name="Lu P."/>
            <person name="Wu Y."/>
            <person name="Zhang Z."/>
            <person name="Ro D.K."/>
            <person name="Shang Y."/>
            <person name="Huang S."/>
            <person name="Yan J."/>
        </authorList>
    </citation>
    <scope>NUCLEOTIDE SEQUENCE [LARGE SCALE GENOMIC DNA]</scope>
    <source>
        <strain evidence="2">Ta-2019</strain>
    </source>
</reference>
<feature type="compositionally biased region" description="Acidic residues" evidence="1">
    <location>
        <begin position="7"/>
        <end position="17"/>
    </location>
</feature>
<dbReference type="AlphaFoldDB" id="A0AA38G985"/>
<comment type="caution">
    <text evidence="2">The sequence shown here is derived from an EMBL/GenBank/DDBJ whole genome shotgun (WGS) entry which is preliminary data.</text>
</comment>
<evidence type="ECO:0000313" key="2">
    <source>
        <dbReference type="EMBL" id="KAH9316829.1"/>
    </source>
</evidence>
<protein>
    <submittedName>
        <fullName evidence="2">Uncharacterized protein</fullName>
    </submittedName>
</protein>
<gene>
    <name evidence="2" type="ORF">KI387_044567</name>
</gene>
<evidence type="ECO:0000256" key="1">
    <source>
        <dbReference type="SAM" id="MobiDB-lite"/>
    </source>
</evidence>
<accession>A0AA38G985</accession>
<proteinExistence type="predicted"/>
<evidence type="ECO:0000313" key="3">
    <source>
        <dbReference type="Proteomes" id="UP000824469"/>
    </source>
</evidence>
<feature type="region of interest" description="Disordered" evidence="1">
    <location>
        <begin position="44"/>
        <end position="63"/>
    </location>
</feature>
<organism evidence="2 3">
    <name type="scientific">Taxus chinensis</name>
    <name type="common">Chinese yew</name>
    <name type="synonym">Taxus wallichiana var. chinensis</name>
    <dbReference type="NCBI Taxonomy" id="29808"/>
    <lineage>
        <taxon>Eukaryota</taxon>
        <taxon>Viridiplantae</taxon>
        <taxon>Streptophyta</taxon>
        <taxon>Embryophyta</taxon>
        <taxon>Tracheophyta</taxon>
        <taxon>Spermatophyta</taxon>
        <taxon>Pinopsida</taxon>
        <taxon>Pinidae</taxon>
        <taxon>Conifers II</taxon>
        <taxon>Cupressales</taxon>
        <taxon>Taxaceae</taxon>
        <taxon>Taxus</taxon>
    </lineage>
</organism>
<dbReference type="EMBL" id="JAHRHJ020000005">
    <property type="protein sequence ID" value="KAH9316829.1"/>
    <property type="molecule type" value="Genomic_DNA"/>
</dbReference>
<feature type="region of interest" description="Disordered" evidence="1">
    <location>
        <begin position="1"/>
        <end position="22"/>
    </location>
</feature>
<keyword evidence="3" id="KW-1185">Reference proteome</keyword>
<dbReference type="Proteomes" id="UP000824469">
    <property type="component" value="Unassembled WGS sequence"/>
</dbReference>
<sequence>MMFPHDDESDDGDDGVDLIEPRPTGIVQHMLKWCTSTLRDARMDAPLDTSTPGPRNRNKAREELNFSLMSRVIESDEPSTV</sequence>